<organism evidence="2 3">
    <name type="scientific">Parthenolecanium corni</name>
    <dbReference type="NCBI Taxonomy" id="536013"/>
    <lineage>
        <taxon>Eukaryota</taxon>
        <taxon>Metazoa</taxon>
        <taxon>Ecdysozoa</taxon>
        <taxon>Arthropoda</taxon>
        <taxon>Hexapoda</taxon>
        <taxon>Insecta</taxon>
        <taxon>Pterygota</taxon>
        <taxon>Neoptera</taxon>
        <taxon>Paraneoptera</taxon>
        <taxon>Hemiptera</taxon>
        <taxon>Sternorrhyncha</taxon>
        <taxon>Coccoidea</taxon>
        <taxon>Coccidae</taxon>
        <taxon>Parthenolecanium</taxon>
    </lineage>
</organism>
<dbReference type="AlphaFoldDB" id="A0AAN9Y9G0"/>
<evidence type="ECO:0000313" key="2">
    <source>
        <dbReference type="EMBL" id="KAK7602672.1"/>
    </source>
</evidence>
<proteinExistence type="predicted"/>
<feature type="compositionally biased region" description="Low complexity" evidence="1">
    <location>
        <begin position="233"/>
        <end position="254"/>
    </location>
</feature>
<dbReference type="EMBL" id="JBBCAQ010000007">
    <property type="protein sequence ID" value="KAK7602672.1"/>
    <property type="molecule type" value="Genomic_DNA"/>
</dbReference>
<comment type="caution">
    <text evidence="2">The sequence shown here is derived from an EMBL/GenBank/DDBJ whole genome shotgun (WGS) entry which is preliminary data.</text>
</comment>
<dbReference type="Proteomes" id="UP001367676">
    <property type="component" value="Unassembled WGS sequence"/>
</dbReference>
<dbReference type="Gene3D" id="6.10.250.1010">
    <property type="match status" value="1"/>
</dbReference>
<name>A0AAN9Y9G0_9HEMI</name>
<reference evidence="2 3" key="1">
    <citation type="submission" date="2024-03" db="EMBL/GenBank/DDBJ databases">
        <title>Adaptation during the transition from Ophiocordyceps entomopathogen to insect associate is accompanied by gene loss and intensified selection.</title>
        <authorList>
            <person name="Ward C.M."/>
            <person name="Onetto C.A."/>
            <person name="Borneman A.R."/>
        </authorList>
    </citation>
    <scope>NUCLEOTIDE SEQUENCE [LARGE SCALE GENOMIC DNA]</scope>
    <source>
        <strain evidence="2">AWRI1</strain>
        <tissue evidence="2">Single Adult Female</tissue>
    </source>
</reference>
<protein>
    <submittedName>
        <fullName evidence="2">Uncharacterized protein</fullName>
    </submittedName>
</protein>
<keyword evidence="3" id="KW-1185">Reference proteome</keyword>
<accession>A0AAN9Y9G0</accession>
<evidence type="ECO:0000313" key="3">
    <source>
        <dbReference type="Proteomes" id="UP001367676"/>
    </source>
</evidence>
<gene>
    <name evidence="2" type="ORF">V9T40_006646</name>
</gene>
<feature type="region of interest" description="Disordered" evidence="1">
    <location>
        <begin position="233"/>
        <end position="264"/>
    </location>
</feature>
<evidence type="ECO:0000256" key="1">
    <source>
        <dbReference type="SAM" id="MobiDB-lite"/>
    </source>
</evidence>
<sequence length="456" mass="52080">MVGKQKVNKGWVLLWIRLSVTFGYPATLTELRPISPKGFATLSHFASPLQTQPMFDVEKTSTGAQQYTTESHNTIEDHTYFTDSSETSPKYTNFPFDTTMHTRPNDTQILSIVRVSSTSVVKPRTRSRLATTVLTSTTNQHFTQTDADFGTKSKSETSFEELVTPFVSLLRKNRFDIDENYPKERSSIATARNYELPSYEVKFSRVTFDLSSSTRTVASNAGFGSFATKPTTTVETTTEATETTYTETYEPTSSTRERTSDTSYYDNYDERQYTQPRVYGEPEKVYGEPEKVYGEPEKVYGEPEKVYGEPEKVYGEPEKVYGHPEKVYGHEEKVYEPSTRRTTQETPKTFKAEEIIHEQPETEENEFQLPETSEMNSKSYSSFTTKINDKKSSYIVDNGTYRKYRVEEKTPDGFIVGEYGMVSHRDGSLRGVRYTADSNINPSLIYETLVKFLSLT</sequence>